<organism evidence="8 9">
    <name type="scientific">Francisella noatunensis</name>
    <dbReference type="NCBI Taxonomy" id="657445"/>
    <lineage>
        <taxon>Bacteria</taxon>
        <taxon>Pseudomonadati</taxon>
        <taxon>Pseudomonadota</taxon>
        <taxon>Gammaproteobacteria</taxon>
        <taxon>Thiotrichales</taxon>
        <taxon>Francisellaceae</taxon>
        <taxon>Francisella</taxon>
    </lineage>
</organism>
<sequence>MLIFLVNMPPIKQKNKDRRPREFLTEEKVNELMKSANKLGRHGHRDSTIILIAYRHALRVSELIALRWQQIDLEVGRISVNRRKNGVDSVHPLTGIELRALRRLKRDYPTIDYVFVSERKTPLTDSTVRKMIARAGDNTDLGMSIHPHMLRHSTGYKLANDSIDTRTIQQYLGHRNIKHTVRYTELSSNKFNNLWKD</sequence>
<dbReference type="InterPro" id="IPR050090">
    <property type="entry name" value="Tyrosine_recombinase_XerCD"/>
</dbReference>
<evidence type="ECO:0000313" key="8">
    <source>
        <dbReference type="EMBL" id="MBK2065632.1"/>
    </source>
</evidence>
<dbReference type="InterPro" id="IPR002104">
    <property type="entry name" value="Integrase_catalytic"/>
</dbReference>
<reference evidence="8 9" key="1">
    <citation type="submission" date="2020-09" db="EMBL/GenBank/DDBJ databases">
        <title>Development of specific Francisella tularensis PCR assay based on in-depth characterization of family Francisellaceae.</title>
        <authorList>
            <person name="Ohrman C."/>
            <person name="Sahl J."/>
            <person name="Sjodin A."/>
            <person name="Uneklint I."/>
            <person name="Ballard R."/>
            <person name="Karlsson L."/>
            <person name="Mcdonough R."/>
            <person name="Sundell D."/>
            <person name="Soria K."/>
            <person name="Brindeflk B."/>
            <person name="Vallesi A."/>
            <person name="Ramirez-Paredes J.G."/>
            <person name="Colquhoun D."/>
            <person name="Myrtennas K."/>
            <person name="Birdsell D."/>
            <person name="Johansson A."/>
            <person name="Wagner D."/>
            <person name="Forsman M."/>
        </authorList>
    </citation>
    <scope>NUCLEOTIDE SEQUENCE [LARGE SCALE GENOMIC DNA]</scope>
    <source>
        <strain evidence="8 9">FSC1140</strain>
    </source>
</reference>
<keyword evidence="3" id="KW-0229">DNA integration</keyword>
<evidence type="ECO:0000256" key="6">
    <source>
        <dbReference type="ARBA" id="ARBA00023172"/>
    </source>
</evidence>
<name>A0A9Q2QDA6_9GAMM</name>
<dbReference type="RefSeq" id="WP_159184364.1">
    <property type="nucleotide sequence ID" value="NZ_JACVKM010000166.1"/>
</dbReference>
<dbReference type="EMBL" id="JACVKN010000176">
    <property type="protein sequence ID" value="MBK2065632.1"/>
    <property type="molecule type" value="Genomic_DNA"/>
</dbReference>
<accession>A0A9Q2QDA6</accession>
<comment type="caution">
    <text evidence="8">The sequence shown here is derived from an EMBL/GenBank/DDBJ whole genome shotgun (WGS) entry which is preliminary data.</text>
</comment>
<dbReference type="InterPro" id="IPR013762">
    <property type="entry name" value="Integrase-like_cat_sf"/>
</dbReference>
<dbReference type="SUPFAM" id="SSF56349">
    <property type="entry name" value="DNA breaking-rejoining enzymes"/>
    <property type="match status" value="1"/>
</dbReference>
<dbReference type="InterPro" id="IPR011010">
    <property type="entry name" value="DNA_brk_join_enz"/>
</dbReference>
<evidence type="ECO:0000256" key="5">
    <source>
        <dbReference type="ARBA" id="ARBA00023163"/>
    </source>
</evidence>
<keyword evidence="9" id="KW-1185">Reference proteome</keyword>
<dbReference type="PANTHER" id="PTHR30349:SF62">
    <property type="entry name" value="TYPE 1 FIMBRIAE REGULATORY PROTEIN FIMB-RELATED"/>
    <property type="match status" value="1"/>
</dbReference>
<gene>
    <name evidence="8" type="ORF">IB647_08525</name>
</gene>
<dbReference type="Proteomes" id="UP000701999">
    <property type="component" value="Unassembled WGS sequence"/>
</dbReference>
<dbReference type="PANTHER" id="PTHR30349">
    <property type="entry name" value="PHAGE INTEGRASE-RELATED"/>
    <property type="match status" value="1"/>
</dbReference>
<dbReference type="GO" id="GO:0003677">
    <property type="term" value="F:DNA binding"/>
    <property type="evidence" value="ECO:0007669"/>
    <property type="project" value="InterPro"/>
</dbReference>
<proteinExistence type="inferred from homology"/>
<dbReference type="GO" id="GO:0015074">
    <property type="term" value="P:DNA integration"/>
    <property type="evidence" value="ECO:0007669"/>
    <property type="project" value="UniProtKB-KW"/>
</dbReference>
<evidence type="ECO:0000313" key="9">
    <source>
        <dbReference type="Proteomes" id="UP000701999"/>
    </source>
</evidence>
<dbReference type="Gene3D" id="1.10.443.10">
    <property type="entry name" value="Intergrase catalytic core"/>
    <property type="match status" value="1"/>
</dbReference>
<dbReference type="Pfam" id="PF00589">
    <property type="entry name" value="Phage_integrase"/>
    <property type="match status" value="1"/>
</dbReference>
<keyword evidence="6" id="KW-0233">DNA recombination</keyword>
<dbReference type="AlphaFoldDB" id="A0A9Q2QDA6"/>
<keyword evidence="5" id="KW-0804">Transcription</keyword>
<comment type="similarity">
    <text evidence="1">Belongs to the 'phage' integrase family.</text>
</comment>
<evidence type="ECO:0000256" key="4">
    <source>
        <dbReference type="ARBA" id="ARBA00023015"/>
    </source>
</evidence>
<evidence type="ECO:0000256" key="3">
    <source>
        <dbReference type="ARBA" id="ARBA00022908"/>
    </source>
</evidence>
<evidence type="ECO:0000256" key="1">
    <source>
        <dbReference type="ARBA" id="ARBA00008857"/>
    </source>
</evidence>
<keyword evidence="2" id="KW-1029">Fimbrium biogenesis</keyword>
<evidence type="ECO:0000259" key="7">
    <source>
        <dbReference type="PROSITE" id="PS51898"/>
    </source>
</evidence>
<dbReference type="PROSITE" id="PS51898">
    <property type="entry name" value="TYR_RECOMBINASE"/>
    <property type="match status" value="1"/>
</dbReference>
<dbReference type="GO" id="GO:0006310">
    <property type="term" value="P:DNA recombination"/>
    <property type="evidence" value="ECO:0007669"/>
    <property type="project" value="UniProtKB-KW"/>
</dbReference>
<feature type="domain" description="Tyr recombinase" evidence="7">
    <location>
        <begin position="19"/>
        <end position="196"/>
    </location>
</feature>
<evidence type="ECO:0000256" key="2">
    <source>
        <dbReference type="ARBA" id="ARBA00022558"/>
    </source>
</evidence>
<dbReference type="GeneID" id="93255051"/>
<protein>
    <submittedName>
        <fullName evidence="8">Tyrosine-type recombinase/integrase</fullName>
    </submittedName>
</protein>
<keyword evidence="4" id="KW-0805">Transcription regulation</keyword>